<protein>
    <recommendedName>
        <fullName evidence="2">Serpin domain-containing protein</fullName>
    </recommendedName>
</protein>
<dbReference type="OrthoDB" id="8179360at2759"/>
<dbReference type="SMART" id="SM00093">
    <property type="entry name" value="SERPIN"/>
    <property type="match status" value="1"/>
</dbReference>
<dbReference type="InterPro" id="IPR031172">
    <property type="entry name" value="Serpin_E3"/>
</dbReference>
<dbReference type="PANTHER" id="PTHR11461:SF129">
    <property type="entry name" value="SERPIN E3"/>
    <property type="match status" value="1"/>
</dbReference>
<dbReference type="AlphaFoldDB" id="A0A9Q1D1A2"/>
<evidence type="ECO:0000256" key="1">
    <source>
        <dbReference type="RuleBase" id="RU000411"/>
    </source>
</evidence>
<keyword evidence="4" id="KW-1185">Reference proteome</keyword>
<dbReference type="EMBL" id="JAFJMO010000015">
    <property type="protein sequence ID" value="KAJ8255582.1"/>
    <property type="molecule type" value="Genomic_DNA"/>
</dbReference>
<feature type="domain" description="Serpin" evidence="2">
    <location>
        <begin position="56"/>
        <end position="430"/>
    </location>
</feature>
<dbReference type="InterPro" id="IPR042178">
    <property type="entry name" value="Serpin_sf_1"/>
</dbReference>
<evidence type="ECO:0000313" key="4">
    <source>
        <dbReference type="Proteomes" id="UP001152803"/>
    </source>
</evidence>
<dbReference type="InterPro" id="IPR042185">
    <property type="entry name" value="Serpin_sf_2"/>
</dbReference>
<comment type="similarity">
    <text evidence="1">Belongs to the serpin family.</text>
</comment>
<dbReference type="InterPro" id="IPR023796">
    <property type="entry name" value="Serpin_dom"/>
</dbReference>
<dbReference type="Gene3D" id="2.30.39.10">
    <property type="entry name" value="Alpha-1-antitrypsin, domain 1"/>
    <property type="match status" value="1"/>
</dbReference>
<reference evidence="3" key="1">
    <citation type="journal article" date="2023" name="Science">
        <title>Genome structures resolve the early diversification of teleost fishes.</title>
        <authorList>
            <person name="Parey E."/>
            <person name="Louis A."/>
            <person name="Montfort J."/>
            <person name="Bouchez O."/>
            <person name="Roques C."/>
            <person name="Iampietro C."/>
            <person name="Lluch J."/>
            <person name="Castinel A."/>
            <person name="Donnadieu C."/>
            <person name="Desvignes T."/>
            <person name="Floi Bucao C."/>
            <person name="Jouanno E."/>
            <person name="Wen M."/>
            <person name="Mejri S."/>
            <person name="Dirks R."/>
            <person name="Jansen H."/>
            <person name="Henkel C."/>
            <person name="Chen W.J."/>
            <person name="Zahm M."/>
            <person name="Cabau C."/>
            <person name="Klopp C."/>
            <person name="Thompson A.W."/>
            <person name="Robinson-Rechavi M."/>
            <person name="Braasch I."/>
            <person name="Lecointre G."/>
            <person name="Bobe J."/>
            <person name="Postlethwait J.H."/>
            <person name="Berthelot C."/>
            <person name="Roest Crollius H."/>
            <person name="Guiguen Y."/>
        </authorList>
    </citation>
    <scope>NUCLEOTIDE SEQUENCE</scope>
    <source>
        <strain evidence="3">Concon-B</strain>
    </source>
</reference>
<proteinExistence type="inferred from homology"/>
<dbReference type="GO" id="GO:0005615">
    <property type="term" value="C:extracellular space"/>
    <property type="evidence" value="ECO:0007669"/>
    <property type="project" value="InterPro"/>
</dbReference>
<dbReference type="PANTHER" id="PTHR11461">
    <property type="entry name" value="SERINE PROTEASE INHIBITOR, SERPIN"/>
    <property type="match status" value="1"/>
</dbReference>
<comment type="caution">
    <text evidence="3">The sequence shown here is derived from an EMBL/GenBank/DDBJ whole genome shotgun (WGS) entry which is preliminary data.</text>
</comment>
<dbReference type="InterPro" id="IPR036186">
    <property type="entry name" value="Serpin_sf"/>
</dbReference>
<dbReference type="Gene3D" id="3.30.497.10">
    <property type="entry name" value="Antithrombin, subunit I, domain 2"/>
    <property type="match status" value="1"/>
</dbReference>
<accession>A0A9Q1D1A2</accession>
<sequence length="434" mass="47734">MAEWSKAPDSRQLCPLSLMLSCRLMMTSLFLCLWLGEKGHGSAGETLEELHTEFAVSLYQTLTETDNSSNLIISPASVSMSLGLLQFGARGNTLSQLEGALRYNSNEIRMQDFLQQVQGDPSNSTQAVRVQLACALFVQSGMQLSQEFTQHASAWANSSVVRTNFSQPNHTRGQVEQWVRSHGNVGDVPALLRGEELAGLVEEQGEPSGWGQTQMALVSSVAFRGTWQRQFLFAETRNLPFTLSDGNTTKVPMMYQASEVKFGQFRTPTDHRYTVVELPYLGDSLSLLVALPSERKLPLALLETQLSSRAVALWASGLRRAKMDVFLPRFRIQSRFNLKSVLLSLGISDIFDPMAADFGGISEDGLYVSEAIHEAKIEVTEEGTKAAAATAMVLLKRSRAPVFKADRPFIFLLREASTGSVLFMGRVVNPAGLA</sequence>
<dbReference type="GO" id="GO:0004867">
    <property type="term" value="F:serine-type endopeptidase inhibitor activity"/>
    <property type="evidence" value="ECO:0007669"/>
    <property type="project" value="InterPro"/>
</dbReference>
<dbReference type="Pfam" id="PF00079">
    <property type="entry name" value="Serpin"/>
    <property type="match status" value="1"/>
</dbReference>
<dbReference type="Proteomes" id="UP001152803">
    <property type="component" value="Unassembled WGS sequence"/>
</dbReference>
<dbReference type="PROSITE" id="PS00284">
    <property type="entry name" value="SERPIN"/>
    <property type="match status" value="1"/>
</dbReference>
<dbReference type="InterPro" id="IPR000215">
    <property type="entry name" value="Serpin_fam"/>
</dbReference>
<dbReference type="PROSITE" id="PS51257">
    <property type="entry name" value="PROKAR_LIPOPROTEIN"/>
    <property type="match status" value="1"/>
</dbReference>
<gene>
    <name evidence="3" type="ORF">COCON_G00194460</name>
</gene>
<name>A0A9Q1D1A2_CONCO</name>
<evidence type="ECO:0000259" key="2">
    <source>
        <dbReference type="SMART" id="SM00093"/>
    </source>
</evidence>
<dbReference type="SUPFAM" id="SSF56574">
    <property type="entry name" value="Serpins"/>
    <property type="match status" value="1"/>
</dbReference>
<dbReference type="CDD" id="cd19574">
    <property type="entry name" value="serpinE3"/>
    <property type="match status" value="1"/>
</dbReference>
<organism evidence="3 4">
    <name type="scientific">Conger conger</name>
    <name type="common">Conger eel</name>
    <name type="synonym">Muraena conger</name>
    <dbReference type="NCBI Taxonomy" id="82655"/>
    <lineage>
        <taxon>Eukaryota</taxon>
        <taxon>Metazoa</taxon>
        <taxon>Chordata</taxon>
        <taxon>Craniata</taxon>
        <taxon>Vertebrata</taxon>
        <taxon>Euteleostomi</taxon>
        <taxon>Actinopterygii</taxon>
        <taxon>Neopterygii</taxon>
        <taxon>Teleostei</taxon>
        <taxon>Anguilliformes</taxon>
        <taxon>Congridae</taxon>
        <taxon>Conger</taxon>
    </lineage>
</organism>
<evidence type="ECO:0000313" key="3">
    <source>
        <dbReference type="EMBL" id="KAJ8255582.1"/>
    </source>
</evidence>
<dbReference type="InterPro" id="IPR023795">
    <property type="entry name" value="Serpin_CS"/>
</dbReference>